<evidence type="ECO:0000256" key="2">
    <source>
        <dbReference type="ARBA" id="ARBA00022827"/>
    </source>
</evidence>
<dbReference type="PANTHER" id="PTHR43884">
    <property type="entry name" value="ACYL-COA DEHYDROGENASE"/>
    <property type="match status" value="1"/>
</dbReference>
<dbReference type="InterPro" id="IPR009075">
    <property type="entry name" value="AcylCo_DH/oxidase_C"/>
</dbReference>
<keyword evidence="2" id="KW-0274">FAD</keyword>
<feature type="domain" description="Acyl-CoA dehydrogenase/oxidase C-terminal" evidence="4">
    <location>
        <begin position="178"/>
        <end position="284"/>
    </location>
</feature>
<evidence type="ECO:0000313" key="5">
    <source>
        <dbReference type="EMBL" id="RHW26212.1"/>
    </source>
</evidence>
<evidence type="ECO:0000313" key="6">
    <source>
        <dbReference type="Proteomes" id="UP000283644"/>
    </source>
</evidence>
<dbReference type="Gene3D" id="1.20.140.10">
    <property type="entry name" value="Butyryl-CoA Dehydrogenase, subunit A, domain 3"/>
    <property type="match status" value="1"/>
</dbReference>
<keyword evidence="6" id="KW-1185">Reference proteome</keyword>
<accession>A0A417Y0M9</accession>
<proteinExistence type="predicted"/>
<gene>
    <name evidence="5" type="ORF">D0Z08_14645</name>
</gene>
<evidence type="ECO:0000259" key="4">
    <source>
        <dbReference type="Pfam" id="PF00441"/>
    </source>
</evidence>
<dbReference type="AlphaFoldDB" id="A0A417Y0M9"/>
<protein>
    <recommendedName>
        <fullName evidence="4">Acyl-CoA dehydrogenase/oxidase C-terminal domain-containing protein</fullName>
    </recommendedName>
</protein>
<organism evidence="5 6">
    <name type="scientific">Nocardioides immobilis</name>
    <dbReference type="NCBI Taxonomy" id="2049295"/>
    <lineage>
        <taxon>Bacteria</taxon>
        <taxon>Bacillati</taxon>
        <taxon>Actinomycetota</taxon>
        <taxon>Actinomycetes</taxon>
        <taxon>Propionibacteriales</taxon>
        <taxon>Nocardioidaceae</taxon>
        <taxon>Nocardioides</taxon>
    </lineage>
</organism>
<dbReference type="InterPro" id="IPR036250">
    <property type="entry name" value="AcylCo_DH-like_C"/>
</dbReference>
<comment type="caution">
    <text evidence="5">The sequence shown here is derived from an EMBL/GenBank/DDBJ whole genome shotgun (WGS) entry which is preliminary data.</text>
</comment>
<dbReference type="EMBL" id="QXGH01000018">
    <property type="protein sequence ID" value="RHW26212.1"/>
    <property type="molecule type" value="Genomic_DNA"/>
</dbReference>
<dbReference type="SUPFAM" id="SSF47203">
    <property type="entry name" value="Acyl-CoA dehydrogenase C-terminal domain-like"/>
    <property type="match status" value="1"/>
</dbReference>
<sequence>MMEDMEQDLRDSLRALMGSRSFLDAETLFDSGWDEVLEESPRLAVRTLFEEAGRGAVATAGLDVLISLALAPEREVLRVLAVQSRSLEGVDEDGVVMVERAVVTTDPDVVVIVDRRGADVVGAAEVEPGTGWTVEQVAGADTDSRLRLLSGRGRIRRRLSAPETEAMDRMVLLALSHERCGAARGLLDVAVGHVRERHQFGVPIGSLQAVQHRLAGVEVAVEAALSSLDAAWDTDDEVATLVAVAASARALSEAVRDCLQVCGGMGFTDEFPLARLMRRAVVLEGSGPSTRDAETAIGRRLVESGVVRIGEIDRPTEGQA</sequence>
<evidence type="ECO:0000256" key="3">
    <source>
        <dbReference type="ARBA" id="ARBA00023002"/>
    </source>
</evidence>
<dbReference type="Pfam" id="PF00441">
    <property type="entry name" value="Acyl-CoA_dh_1"/>
    <property type="match status" value="1"/>
</dbReference>
<dbReference type="PANTHER" id="PTHR43884:SF20">
    <property type="entry name" value="ACYL-COA DEHYDROGENASE FADE28"/>
    <property type="match status" value="1"/>
</dbReference>
<reference evidence="5 6" key="1">
    <citation type="submission" date="2018-09" db="EMBL/GenBank/DDBJ databases">
        <title>Genome sequencing of Nocardioides immobilis CCTCC AB 2017083 for comparison to Nocardioides silvaticus.</title>
        <authorList>
            <person name="Li C."/>
            <person name="Wang G."/>
        </authorList>
    </citation>
    <scope>NUCLEOTIDE SEQUENCE [LARGE SCALE GENOMIC DNA]</scope>
    <source>
        <strain evidence="5 6">CCTCC AB 2017083</strain>
    </source>
</reference>
<dbReference type="GO" id="GO:0003995">
    <property type="term" value="F:acyl-CoA dehydrogenase activity"/>
    <property type="evidence" value="ECO:0007669"/>
    <property type="project" value="TreeGrafter"/>
</dbReference>
<keyword evidence="3" id="KW-0560">Oxidoreductase</keyword>
<keyword evidence="1" id="KW-0285">Flavoprotein</keyword>
<dbReference type="Proteomes" id="UP000283644">
    <property type="component" value="Unassembled WGS sequence"/>
</dbReference>
<name>A0A417Y0M9_9ACTN</name>
<evidence type="ECO:0000256" key="1">
    <source>
        <dbReference type="ARBA" id="ARBA00022630"/>
    </source>
</evidence>